<feature type="region of interest" description="Disordered" evidence="2">
    <location>
        <begin position="1014"/>
        <end position="1310"/>
    </location>
</feature>
<feature type="region of interest" description="Disordered" evidence="2">
    <location>
        <begin position="510"/>
        <end position="690"/>
    </location>
</feature>
<keyword evidence="1" id="KW-0175">Coiled coil</keyword>
<comment type="caution">
    <text evidence="4">The sequence shown here is derived from an EMBL/GenBank/DDBJ whole genome shotgun (WGS) entry which is preliminary data.</text>
</comment>
<protein>
    <submittedName>
        <fullName evidence="4">Uncharacterized protein</fullName>
    </submittedName>
</protein>
<feature type="compositionally biased region" description="Low complexity" evidence="2">
    <location>
        <begin position="547"/>
        <end position="557"/>
    </location>
</feature>
<feature type="compositionally biased region" description="Acidic residues" evidence="2">
    <location>
        <begin position="1410"/>
        <end position="1420"/>
    </location>
</feature>
<feature type="region of interest" description="Disordered" evidence="2">
    <location>
        <begin position="906"/>
        <end position="941"/>
    </location>
</feature>
<keyword evidence="3" id="KW-0812">Transmembrane</keyword>
<feature type="compositionally biased region" description="Acidic residues" evidence="2">
    <location>
        <begin position="1503"/>
        <end position="1512"/>
    </location>
</feature>
<feature type="compositionally biased region" description="Polar residues" evidence="2">
    <location>
        <begin position="1421"/>
        <end position="1452"/>
    </location>
</feature>
<feature type="region of interest" description="Disordered" evidence="2">
    <location>
        <begin position="955"/>
        <end position="980"/>
    </location>
</feature>
<feature type="compositionally biased region" description="Basic and acidic residues" evidence="2">
    <location>
        <begin position="346"/>
        <end position="355"/>
    </location>
</feature>
<feature type="compositionally biased region" description="Low complexity" evidence="2">
    <location>
        <begin position="1246"/>
        <end position="1262"/>
    </location>
</feature>
<feature type="compositionally biased region" description="Basic and acidic residues" evidence="2">
    <location>
        <begin position="2066"/>
        <end position="2078"/>
    </location>
</feature>
<feature type="region of interest" description="Disordered" evidence="2">
    <location>
        <begin position="1401"/>
        <end position="1746"/>
    </location>
</feature>
<feature type="compositionally biased region" description="Polar residues" evidence="2">
    <location>
        <begin position="662"/>
        <end position="677"/>
    </location>
</feature>
<sequence length="2109" mass="227704">MDPIAIAMDPIAVAITIALAALVGINFAPALPEAFLLTIGAAVNYTTTCIPVINCRESHLLPHFSWWPGQGQGTLPAPPRPQPSFPVINNGTSNSRNTDLTLIDYPDRVRTQQWEEIIKIAKWAFSQIITLISHTLVWLYNALSWALSNFRVLIDHIIALARYWNPLNFVNIKAQWSAGTIQLGLFLLAQYILYRYHRAAARRNVNANLQAQLNLANSNAAQALAAQTQAQNTHTANQTRLNVIIAQLRRQKVVLETRVNDLEVDLESQKTTNGIMSGRVSEPTAKAKEEDRPLSASEQAELAKIEAETLRLEEEPEFPPRKPRGLFKPKKKPRISPPKRLTTGTKDSDDTSKDDRLTSIDRMLGEIRQWCLEDPNLVGVVSQWFLDNTGVGRQHTGPAAITTSPSIDPNNAPPEPPKQNEPASPPHQPLSAGDKSPKTVWRPENAEPRRKSPSPAPSASSSSHSDSNDNSPPSPPAVGSIAPINQNAEPLDLDLGRLKIGGTAASVEKVAAPTEENFEHSDKPDISLIHKGKVANQAESPMALAEPDAPTSTSVTAPTPPPKPASPKPSSPKPPAPNPSTANDSAAKSGINKHKDDLFSILAAIEGNNPEKPSPQKPTSQKPASARTSSPKACSPKAPAPKPTLPKPAPGKPVSAKPTPGKSGSTKPSSATPSQAKPSPPKPTQGVGQTRVSAVDLVARQFSNGWKTIQTSGVGLLCGYRAIRSSMRAQHPTCPPPPLRWLIRSFEDPFIQRNFAYINSLNPALGLQQNELSNISHDQMNALVQRIGLASNPQIDFQVVVLQPGNKHQYAPIQRVAGRRISYLFVHNNDAKTGYSHWSGVTSKDDGKSYFEFDDRGPEELKEYEEERKKIVPPITNRPNPAQEEERRLLVLGLKESQEELERAERAKQAQVGREDGGVAEQNDGYNTDGVESNAGEPDIDELVDDNKISASDDAFGNALPHVHNEPDDHIERTESNAGQPDIVEAIVDDAGGNDIKALLAALAQPVDRIGEVESNAGRPDIGELINDDAAIVGDDPEDDLIEAPNQPDDHIDGVESDPGQPDISEPNDDNADVVDDDPNQDLLEDLNEEGDRVDGNEVDGVLNVETQQTPSEETAVPPTEETVPPPIEETPQPPSEETALPPIEATVEPLINDPAQPSNEEKPPQSNEEKLQPGTKPTAGEASDEEKEIPAKATAEVMSTRKVARPRNRRPPPRALTMASVPPSSSGNLPTPPPQPQTAPMESIQLQQAPASSQGAPSPASTMVQQTLPGLSTPQPSLGNVPFNFGQPVPSASFPAPSAPQHPPSSPFNFGPTIPSATNTAVPGLGVTTSTPPFVPGVSLFPADITASIMDNNTLQGLDFSNAGNIFNNRSANNGQQGQSFNGTLDEDIIPVEPDEDFYNEEEHHQPDPEQDTEMDTDTYDNTTQQPSSARVPNVSNTQPHVPPWQTTPSDRNAFRRPETWIPGLYLPQAQGGQQNSMTGGSTGAPSNSPNNVVVPQSPDNQPEEFDEDMYDNPPAAESPSYVPNSPGAPDPDQLMSESPPPAFPSAPHYNNGGAQSPPYCPPSTGSEDNGRESLPHATDGRPIPQNPPNPYEYIPEPGPAYQKPDWDAKPIFHENDPPFGDDKSESGGSENSYRPRSPDFGDSKINLSDDEGGNEFDGRSERSWDEPRVEIPSPEQPCGQVSMPESDRHNLEQNNAGGSSPYAPSTAGDENETTLPDADIESVDSDPYAPSPAGSLSGDDEEDILVGEDMGDEVLAEKLEERRIAREARRQAKENRVDEAEAKKISCTLRKNGGLNMGSTASTYAARRPEVRTEAGSNILKQGAQRVLENNTLFGGTTQPDPEDSTRPSGMSNYAYHNPDDIPDITEDYDAFLKDLADEGTYKSPFSERPRPKAQSLTTTPTTIPNHPNYSSSGPIYANPNPNPPRSYSTPASSNPFPNGPAYNPQTNPVYIPPVPAAPHVARRISNPIYNSHSPGTGANTVYDPNSPRRGLGPPNNLQPPQAGRGLPYNPRSPGFGAGLPPGPTSPRFAANPNEPYTMVSHLSSDDDEDELPVRIPVGGAAEDGEKKNDREKKEEGVEEEEVEMTEAEKVEAIKNRKTLMPRSRKR</sequence>
<name>A0A9P4NT33_9PEZI</name>
<organism evidence="4 5">
    <name type="scientific">Tothia fuscella</name>
    <dbReference type="NCBI Taxonomy" id="1048955"/>
    <lineage>
        <taxon>Eukaryota</taxon>
        <taxon>Fungi</taxon>
        <taxon>Dikarya</taxon>
        <taxon>Ascomycota</taxon>
        <taxon>Pezizomycotina</taxon>
        <taxon>Dothideomycetes</taxon>
        <taxon>Pleosporomycetidae</taxon>
        <taxon>Venturiales</taxon>
        <taxon>Cylindrosympodiaceae</taxon>
        <taxon>Tothia</taxon>
    </lineage>
</organism>
<gene>
    <name evidence="4" type="ORF">EJ08DRAFT_696147</name>
</gene>
<feature type="compositionally biased region" description="Pro residues" evidence="2">
    <location>
        <begin position="1124"/>
        <end position="1135"/>
    </location>
</feature>
<evidence type="ECO:0000256" key="2">
    <source>
        <dbReference type="SAM" id="MobiDB-lite"/>
    </source>
</evidence>
<accession>A0A9P4NT33</accession>
<feature type="compositionally biased region" description="Polar residues" evidence="2">
    <location>
        <begin position="1970"/>
        <end position="1986"/>
    </location>
</feature>
<dbReference type="Proteomes" id="UP000800235">
    <property type="component" value="Unassembled WGS sequence"/>
</dbReference>
<feature type="compositionally biased region" description="Acidic residues" evidence="2">
    <location>
        <begin position="1863"/>
        <end position="1872"/>
    </location>
</feature>
<feature type="compositionally biased region" description="Pro residues" evidence="2">
    <location>
        <begin position="1298"/>
        <end position="1307"/>
    </location>
</feature>
<feature type="compositionally biased region" description="Basic and acidic residues" evidence="2">
    <location>
        <begin position="301"/>
        <end position="313"/>
    </location>
</feature>
<feature type="compositionally biased region" description="Acidic residues" evidence="2">
    <location>
        <begin position="2079"/>
        <end position="2088"/>
    </location>
</feature>
<feature type="compositionally biased region" description="Pro residues" evidence="2">
    <location>
        <begin position="411"/>
        <end position="428"/>
    </location>
</feature>
<keyword evidence="5" id="KW-1185">Reference proteome</keyword>
<evidence type="ECO:0000313" key="4">
    <source>
        <dbReference type="EMBL" id="KAF2431665.1"/>
    </source>
</evidence>
<feature type="compositionally biased region" description="Basic and acidic residues" evidence="2">
    <location>
        <begin position="1873"/>
        <end position="1893"/>
    </location>
</feature>
<feature type="compositionally biased region" description="Low complexity" evidence="2">
    <location>
        <begin position="617"/>
        <end position="637"/>
    </location>
</feature>
<feature type="compositionally biased region" description="Basic and acidic residues" evidence="2">
    <location>
        <begin position="963"/>
        <end position="975"/>
    </location>
</feature>
<feature type="compositionally biased region" description="Pro residues" evidence="2">
    <location>
        <begin position="558"/>
        <end position="578"/>
    </location>
</feature>
<feature type="region of interest" description="Disordered" evidence="2">
    <location>
        <begin position="395"/>
        <end position="488"/>
    </location>
</feature>
<feature type="compositionally biased region" description="Low complexity" evidence="2">
    <location>
        <begin position="457"/>
        <end position="471"/>
    </location>
</feature>
<evidence type="ECO:0000256" key="1">
    <source>
        <dbReference type="SAM" id="Coils"/>
    </source>
</evidence>
<keyword evidence="3" id="KW-0472">Membrane</keyword>
<feature type="compositionally biased region" description="Basic residues" evidence="2">
    <location>
        <begin position="2098"/>
        <end position="2109"/>
    </location>
</feature>
<feature type="compositionally biased region" description="Polar residues" evidence="2">
    <location>
        <begin position="1928"/>
        <end position="1939"/>
    </location>
</feature>
<proteinExistence type="predicted"/>
<feature type="compositionally biased region" description="Acidic residues" evidence="2">
    <location>
        <begin position="1066"/>
        <end position="1089"/>
    </location>
</feature>
<feature type="coiled-coil region" evidence="1">
    <location>
        <begin position="206"/>
        <end position="265"/>
    </location>
</feature>
<feature type="compositionally biased region" description="Basic and acidic residues" evidence="2">
    <location>
        <begin position="1606"/>
        <end position="1627"/>
    </location>
</feature>
<feature type="compositionally biased region" description="Polar residues" evidence="2">
    <location>
        <begin position="1263"/>
        <end position="1279"/>
    </location>
</feature>
<evidence type="ECO:0000313" key="5">
    <source>
        <dbReference type="Proteomes" id="UP000800235"/>
    </source>
</evidence>
<feature type="compositionally biased region" description="Polar residues" evidence="2">
    <location>
        <begin position="1472"/>
        <end position="1502"/>
    </location>
</feature>
<feature type="compositionally biased region" description="Polar residues" evidence="2">
    <location>
        <begin position="1906"/>
        <end position="1916"/>
    </location>
</feature>
<feature type="transmembrane region" description="Helical" evidence="3">
    <location>
        <begin position="7"/>
        <end position="28"/>
    </location>
</feature>
<feature type="region of interest" description="Disordered" evidence="2">
    <location>
        <begin position="273"/>
        <end position="355"/>
    </location>
</feature>
<feature type="compositionally biased region" description="Low complexity" evidence="2">
    <location>
        <begin position="1110"/>
        <end position="1123"/>
    </location>
</feature>
<feature type="region of interest" description="Disordered" evidence="2">
    <location>
        <begin position="1793"/>
        <end position="2109"/>
    </location>
</feature>
<keyword evidence="3" id="KW-1133">Transmembrane helix</keyword>
<dbReference type="EMBL" id="MU007030">
    <property type="protein sequence ID" value="KAF2431665.1"/>
    <property type="molecule type" value="Genomic_DNA"/>
</dbReference>
<reference evidence="4" key="1">
    <citation type="journal article" date="2020" name="Stud. Mycol.">
        <title>101 Dothideomycetes genomes: a test case for predicting lifestyles and emergence of pathogens.</title>
        <authorList>
            <person name="Haridas S."/>
            <person name="Albert R."/>
            <person name="Binder M."/>
            <person name="Bloem J."/>
            <person name="Labutti K."/>
            <person name="Salamov A."/>
            <person name="Andreopoulos B."/>
            <person name="Baker S."/>
            <person name="Barry K."/>
            <person name="Bills G."/>
            <person name="Bluhm B."/>
            <person name="Cannon C."/>
            <person name="Castanera R."/>
            <person name="Culley D."/>
            <person name="Daum C."/>
            <person name="Ezra D."/>
            <person name="Gonzalez J."/>
            <person name="Henrissat B."/>
            <person name="Kuo A."/>
            <person name="Liang C."/>
            <person name="Lipzen A."/>
            <person name="Lutzoni F."/>
            <person name="Magnuson J."/>
            <person name="Mondo S."/>
            <person name="Nolan M."/>
            <person name="Ohm R."/>
            <person name="Pangilinan J."/>
            <person name="Park H.-J."/>
            <person name="Ramirez L."/>
            <person name="Alfaro M."/>
            <person name="Sun H."/>
            <person name="Tritt A."/>
            <person name="Yoshinaga Y."/>
            <person name="Zwiers L.-H."/>
            <person name="Turgeon B."/>
            <person name="Goodwin S."/>
            <person name="Spatafora J."/>
            <person name="Crous P."/>
            <person name="Grigoriev I."/>
        </authorList>
    </citation>
    <scope>NUCLEOTIDE SEQUENCE</scope>
    <source>
        <strain evidence="4">CBS 130266</strain>
    </source>
</reference>
<feature type="compositionally biased region" description="Basic residues" evidence="2">
    <location>
        <begin position="1203"/>
        <end position="1213"/>
    </location>
</feature>
<evidence type="ECO:0000256" key="3">
    <source>
        <dbReference type="SAM" id="Phobius"/>
    </source>
</evidence>
<feature type="compositionally biased region" description="Polar residues" evidence="2">
    <location>
        <begin position="1830"/>
        <end position="1842"/>
    </location>
</feature>
<feature type="compositionally biased region" description="Basic and acidic residues" evidence="2">
    <location>
        <begin position="906"/>
        <end position="917"/>
    </location>
</feature>
<feature type="compositionally biased region" description="Pro residues" evidence="2">
    <location>
        <begin position="638"/>
        <end position="651"/>
    </location>
</feature>
<feature type="coiled-coil region" evidence="1">
    <location>
        <begin position="1757"/>
        <end position="1785"/>
    </location>
</feature>
<feature type="compositionally biased region" description="Basic and acidic residues" evidence="2">
    <location>
        <begin position="1658"/>
        <end position="1671"/>
    </location>
</feature>
<feature type="compositionally biased region" description="Basic residues" evidence="2">
    <location>
        <begin position="321"/>
        <end position="334"/>
    </location>
</feature>
<feature type="compositionally biased region" description="Basic and acidic residues" evidence="2">
    <location>
        <begin position="1160"/>
        <end position="1172"/>
    </location>
</feature>